<dbReference type="AlphaFoldDB" id="A0A512DEP0"/>
<dbReference type="Proteomes" id="UP000321181">
    <property type="component" value="Unassembled WGS sequence"/>
</dbReference>
<reference evidence="2 3" key="1">
    <citation type="submission" date="2019-07" db="EMBL/GenBank/DDBJ databases">
        <title>Whole genome shotgun sequence of Cellulomonas aerilata NBRC 106308.</title>
        <authorList>
            <person name="Hosoyama A."/>
            <person name="Uohara A."/>
            <person name="Ohji S."/>
            <person name="Ichikawa N."/>
        </authorList>
    </citation>
    <scope>NUCLEOTIDE SEQUENCE [LARGE SCALE GENOMIC DNA]</scope>
    <source>
        <strain evidence="2 3">NBRC 106308</strain>
    </source>
</reference>
<comment type="caution">
    <text evidence="2">The sequence shown here is derived from an EMBL/GenBank/DDBJ whole genome shotgun (WGS) entry which is preliminary data.</text>
</comment>
<feature type="signal peptide" evidence="1">
    <location>
        <begin position="1"/>
        <end position="29"/>
    </location>
</feature>
<accession>A0A512DEP0</accession>
<dbReference type="OrthoDB" id="5111058at2"/>
<gene>
    <name evidence="2" type="ORF">CAE01nite_26640</name>
</gene>
<dbReference type="RefSeq" id="WP_146905408.1">
    <property type="nucleotide sequence ID" value="NZ_BAAARM010000001.1"/>
</dbReference>
<sequence>MRTTRKTTSAAVAAVALAATILTGGPASASGHTILRDGFEGNLVPGPTIAGVPSAGRPWILDDSSRVRVREDGRITVNIRGLIFANGDPNPVPFVAASLVCGGAVVDSTEPFDLSVPKGNGHTSQRISVPDDCDDPVVLIRNASGDALGGYFAFTG</sequence>
<name>A0A512DEP0_9CELL</name>
<keyword evidence="1" id="KW-0732">Signal</keyword>
<evidence type="ECO:0000313" key="3">
    <source>
        <dbReference type="Proteomes" id="UP000321181"/>
    </source>
</evidence>
<dbReference type="EMBL" id="BJYY01000016">
    <property type="protein sequence ID" value="GEO34939.1"/>
    <property type="molecule type" value="Genomic_DNA"/>
</dbReference>
<organism evidence="2 3">
    <name type="scientific">Cellulomonas aerilata</name>
    <dbReference type="NCBI Taxonomy" id="515326"/>
    <lineage>
        <taxon>Bacteria</taxon>
        <taxon>Bacillati</taxon>
        <taxon>Actinomycetota</taxon>
        <taxon>Actinomycetes</taxon>
        <taxon>Micrococcales</taxon>
        <taxon>Cellulomonadaceae</taxon>
        <taxon>Cellulomonas</taxon>
    </lineage>
</organism>
<proteinExistence type="predicted"/>
<protein>
    <submittedName>
        <fullName evidence="2">Uncharacterized protein</fullName>
    </submittedName>
</protein>
<evidence type="ECO:0000313" key="2">
    <source>
        <dbReference type="EMBL" id="GEO34939.1"/>
    </source>
</evidence>
<keyword evidence="3" id="KW-1185">Reference proteome</keyword>
<evidence type="ECO:0000256" key="1">
    <source>
        <dbReference type="SAM" id="SignalP"/>
    </source>
</evidence>
<feature type="chain" id="PRO_5022010127" evidence="1">
    <location>
        <begin position="30"/>
        <end position="156"/>
    </location>
</feature>